<dbReference type="Proteomes" id="UP000092154">
    <property type="component" value="Unassembled WGS sequence"/>
</dbReference>
<accession>A0A1B7N5U4</accession>
<sequence length="65" mass="7713">MACWSITVCTRMNFLRHLTHRSDKLQLPINTKVTLPLLVQRKLDEDECTCYCEGEGYFCSRFIFH</sequence>
<evidence type="ECO:0000313" key="1">
    <source>
        <dbReference type="EMBL" id="OAX40228.1"/>
    </source>
</evidence>
<dbReference type="AlphaFoldDB" id="A0A1B7N5U4"/>
<dbReference type="EMBL" id="KV448220">
    <property type="protein sequence ID" value="OAX40228.1"/>
    <property type="molecule type" value="Genomic_DNA"/>
</dbReference>
<organism evidence="1 2">
    <name type="scientific">Rhizopogon vinicolor AM-OR11-026</name>
    <dbReference type="NCBI Taxonomy" id="1314800"/>
    <lineage>
        <taxon>Eukaryota</taxon>
        <taxon>Fungi</taxon>
        <taxon>Dikarya</taxon>
        <taxon>Basidiomycota</taxon>
        <taxon>Agaricomycotina</taxon>
        <taxon>Agaricomycetes</taxon>
        <taxon>Agaricomycetidae</taxon>
        <taxon>Boletales</taxon>
        <taxon>Suillineae</taxon>
        <taxon>Rhizopogonaceae</taxon>
        <taxon>Rhizopogon</taxon>
    </lineage>
</organism>
<name>A0A1B7N5U4_9AGAM</name>
<gene>
    <name evidence="1" type="ORF">K503DRAFT_636531</name>
</gene>
<evidence type="ECO:0000313" key="2">
    <source>
        <dbReference type="Proteomes" id="UP000092154"/>
    </source>
</evidence>
<keyword evidence="2" id="KW-1185">Reference proteome</keyword>
<proteinExistence type="predicted"/>
<protein>
    <submittedName>
        <fullName evidence="1">Uncharacterized protein</fullName>
    </submittedName>
</protein>
<dbReference type="InParanoid" id="A0A1B7N5U4"/>
<reference evidence="1 2" key="1">
    <citation type="submission" date="2016-06" db="EMBL/GenBank/DDBJ databases">
        <title>Comparative genomics of the ectomycorrhizal sister species Rhizopogon vinicolor and Rhizopogon vesiculosus (Basidiomycota: Boletales) reveals a divergence of the mating type B locus.</title>
        <authorList>
            <consortium name="DOE Joint Genome Institute"/>
            <person name="Mujic A.B."/>
            <person name="Kuo A."/>
            <person name="Tritt A."/>
            <person name="Lipzen A."/>
            <person name="Chen C."/>
            <person name="Johnson J."/>
            <person name="Sharma A."/>
            <person name="Barry K."/>
            <person name="Grigoriev I.V."/>
            <person name="Spatafora J.W."/>
        </authorList>
    </citation>
    <scope>NUCLEOTIDE SEQUENCE [LARGE SCALE GENOMIC DNA]</scope>
    <source>
        <strain evidence="1 2">AM-OR11-026</strain>
    </source>
</reference>